<keyword evidence="1" id="KW-1133">Transmembrane helix</keyword>
<feature type="signal peptide" evidence="2">
    <location>
        <begin position="1"/>
        <end position="24"/>
    </location>
</feature>
<dbReference type="EMBL" id="CP034328">
    <property type="protein sequence ID" value="AZL58808.1"/>
    <property type="molecule type" value="Genomic_DNA"/>
</dbReference>
<evidence type="ECO:0000313" key="4">
    <source>
        <dbReference type="Proteomes" id="UP000282002"/>
    </source>
</evidence>
<keyword evidence="1" id="KW-0812">Transmembrane</keyword>
<reference evidence="3 4" key="1">
    <citation type="submission" date="2018-12" db="EMBL/GenBank/DDBJ databases">
        <title>Complete genome sequencing of Tabrizicola sp. K13M18.</title>
        <authorList>
            <person name="Bae J.-W."/>
        </authorList>
    </citation>
    <scope>NUCLEOTIDE SEQUENCE [LARGE SCALE GENOMIC DNA]</scope>
    <source>
        <strain evidence="3 4">K13M18</strain>
    </source>
</reference>
<proteinExistence type="predicted"/>
<dbReference type="NCBIfam" id="TIGR04161">
    <property type="entry name" value="VPEID-CTERM"/>
    <property type="match status" value="1"/>
</dbReference>
<gene>
    <name evidence="3" type="ORF">EI545_08120</name>
</gene>
<evidence type="ECO:0000256" key="2">
    <source>
        <dbReference type="SAM" id="SignalP"/>
    </source>
</evidence>
<accession>A0A3S8U5H3</accession>
<dbReference type="KEGG" id="taw:EI545_08120"/>
<dbReference type="RefSeq" id="WP_125325007.1">
    <property type="nucleotide sequence ID" value="NZ_CP034328.1"/>
</dbReference>
<sequence length="66" mass="7045">MNKIFASLTTSGLLLAVTALPALAQRPRFNGNRHSVPEIDASAGLLAIAAVLAIMAFVWERNRRAA</sequence>
<keyword evidence="1" id="KW-0472">Membrane</keyword>
<organism evidence="3 4">
    <name type="scientific">Tabrizicola piscis</name>
    <dbReference type="NCBI Taxonomy" id="2494374"/>
    <lineage>
        <taxon>Bacteria</taxon>
        <taxon>Pseudomonadati</taxon>
        <taxon>Pseudomonadota</taxon>
        <taxon>Alphaproteobacteria</taxon>
        <taxon>Rhodobacterales</taxon>
        <taxon>Paracoccaceae</taxon>
        <taxon>Tabrizicola</taxon>
    </lineage>
</organism>
<feature type="transmembrane region" description="Helical" evidence="1">
    <location>
        <begin position="40"/>
        <end position="59"/>
    </location>
</feature>
<dbReference type="AlphaFoldDB" id="A0A3S8U5H3"/>
<dbReference type="Proteomes" id="UP000282002">
    <property type="component" value="Chromosome"/>
</dbReference>
<feature type="chain" id="PRO_5019501665" evidence="2">
    <location>
        <begin position="25"/>
        <end position="66"/>
    </location>
</feature>
<evidence type="ECO:0000313" key="3">
    <source>
        <dbReference type="EMBL" id="AZL58808.1"/>
    </source>
</evidence>
<dbReference type="InterPro" id="IPR026422">
    <property type="entry name" value="VPEID-CTERM"/>
</dbReference>
<name>A0A3S8U5H3_9RHOB</name>
<keyword evidence="2" id="KW-0732">Signal</keyword>
<protein>
    <submittedName>
        <fullName evidence="3">VPEID-CTERM sorting domain-containing protein</fullName>
    </submittedName>
</protein>
<evidence type="ECO:0000256" key="1">
    <source>
        <dbReference type="SAM" id="Phobius"/>
    </source>
</evidence>
<keyword evidence="4" id="KW-1185">Reference proteome</keyword>